<evidence type="ECO:0000313" key="1">
    <source>
        <dbReference type="EMBL" id="KON87376.1"/>
    </source>
</evidence>
<accession>A0A0M0GD70</accession>
<proteinExistence type="predicted"/>
<name>A0A0M0GD70_SPOGL</name>
<protein>
    <submittedName>
        <fullName evidence="1">Uncharacterized protein</fullName>
    </submittedName>
</protein>
<reference evidence="2" key="1">
    <citation type="submission" date="2015-07" db="EMBL/GenBank/DDBJ databases">
        <title>Fjat-10036 dsm4.</title>
        <authorList>
            <person name="Liu B."/>
            <person name="Wang J."/>
            <person name="Zhu Y."/>
            <person name="Liu G."/>
            <person name="Chen Q."/>
            <person name="Chen Z."/>
            <person name="Lan J."/>
            <person name="Che J."/>
            <person name="Ge C."/>
            <person name="Shi H."/>
            <person name="Pan Z."/>
            <person name="Liu X."/>
        </authorList>
    </citation>
    <scope>NUCLEOTIDE SEQUENCE [LARGE SCALE GENOMIC DNA]</scope>
    <source>
        <strain evidence="2">DSM 4</strain>
    </source>
</reference>
<evidence type="ECO:0000313" key="2">
    <source>
        <dbReference type="Proteomes" id="UP000037109"/>
    </source>
</evidence>
<keyword evidence="2" id="KW-1185">Reference proteome</keyword>
<dbReference type="RefSeq" id="WP_053434724.1">
    <property type="nucleotide sequence ID" value="NZ_LGUF01000007.1"/>
</dbReference>
<dbReference type="AlphaFoldDB" id="A0A0M0GD70"/>
<sequence length="103" mass="11968">MIKKINIFLLLLLAVLFVYLNNNLNNELAYSQEQSEYITFEYVITDITAKGEYYGRSTKDNTGIYFTDENLQSDQIIRKGDKIQATFERDSRIDGIVSIEVKK</sequence>
<dbReference type="EMBL" id="LGUF01000007">
    <property type="protein sequence ID" value="KON87376.1"/>
    <property type="molecule type" value="Genomic_DNA"/>
</dbReference>
<gene>
    <name evidence="1" type="ORF">AF332_11435</name>
</gene>
<dbReference type="Proteomes" id="UP000037109">
    <property type="component" value="Unassembled WGS sequence"/>
</dbReference>
<organism evidence="1 2">
    <name type="scientific">Sporosarcina globispora</name>
    <name type="common">Bacillus globisporus</name>
    <dbReference type="NCBI Taxonomy" id="1459"/>
    <lineage>
        <taxon>Bacteria</taxon>
        <taxon>Bacillati</taxon>
        <taxon>Bacillota</taxon>
        <taxon>Bacilli</taxon>
        <taxon>Bacillales</taxon>
        <taxon>Caryophanaceae</taxon>
        <taxon>Sporosarcina</taxon>
    </lineage>
</organism>
<dbReference type="STRING" id="1459.AF332_11435"/>
<dbReference type="PATRIC" id="fig|1459.3.peg.2449"/>
<comment type="caution">
    <text evidence="1">The sequence shown here is derived from an EMBL/GenBank/DDBJ whole genome shotgun (WGS) entry which is preliminary data.</text>
</comment>